<dbReference type="AlphaFoldDB" id="A0A226E5K4"/>
<keyword evidence="3" id="KW-0732">Signal</keyword>
<feature type="signal peptide" evidence="3">
    <location>
        <begin position="1"/>
        <end position="16"/>
    </location>
</feature>
<evidence type="ECO:0000256" key="2">
    <source>
        <dbReference type="SAM" id="Phobius"/>
    </source>
</evidence>
<evidence type="ECO:0000313" key="4">
    <source>
        <dbReference type="EMBL" id="OXA52955.1"/>
    </source>
</evidence>
<evidence type="ECO:0000256" key="1">
    <source>
        <dbReference type="SAM" id="MobiDB-lite"/>
    </source>
</evidence>
<organism evidence="4 5">
    <name type="scientific">Folsomia candida</name>
    <name type="common">Springtail</name>
    <dbReference type="NCBI Taxonomy" id="158441"/>
    <lineage>
        <taxon>Eukaryota</taxon>
        <taxon>Metazoa</taxon>
        <taxon>Ecdysozoa</taxon>
        <taxon>Arthropoda</taxon>
        <taxon>Hexapoda</taxon>
        <taxon>Collembola</taxon>
        <taxon>Entomobryomorpha</taxon>
        <taxon>Isotomoidea</taxon>
        <taxon>Isotomidae</taxon>
        <taxon>Proisotominae</taxon>
        <taxon>Folsomia</taxon>
    </lineage>
</organism>
<keyword evidence="5" id="KW-1185">Reference proteome</keyword>
<reference evidence="4 5" key="1">
    <citation type="submission" date="2015-12" db="EMBL/GenBank/DDBJ databases">
        <title>The genome of Folsomia candida.</title>
        <authorList>
            <person name="Faddeeva A."/>
            <person name="Derks M.F."/>
            <person name="Anvar Y."/>
            <person name="Smit S."/>
            <person name="Van Straalen N."/>
            <person name="Roelofs D."/>
        </authorList>
    </citation>
    <scope>NUCLEOTIDE SEQUENCE [LARGE SCALE GENOMIC DNA]</scope>
    <source>
        <strain evidence="4 5">VU population</strain>
        <tissue evidence="4">Whole body</tissue>
    </source>
</reference>
<feature type="compositionally biased region" description="Low complexity" evidence="1">
    <location>
        <begin position="64"/>
        <end position="78"/>
    </location>
</feature>
<evidence type="ECO:0000256" key="3">
    <source>
        <dbReference type="SAM" id="SignalP"/>
    </source>
</evidence>
<sequence length="312" mass="35298">MSLLLFFLLFLGVTFECPTDGDCLVCTRAGCFYSSLGCTTSPPTNTSYIPPAGRCDDPPPPTLTPTTTTTVTTQSPPPQTNNSTWTIISVTVVITATIVMVVVVFIYRVKRTVTRRRLHPRPIPYRRFLDNLEEDETELCAQEAVTALNSAIDTNRVEFVFSRWWWQWWVWRRSYFWSLSSSSPRPGPTPSRPPSLSKISIDKHQYATLRHPSASLCILVTLRDTCIKAAQGCTTVSKGDRTLLIDAYQRLSSLVATKYSTYTNSIYQHDDESALPAKSRISLSSKYVQNFMSNLREVDEFMERNMLCVVCM</sequence>
<dbReference type="EMBL" id="LNIX01000006">
    <property type="protein sequence ID" value="OXA52955.1"/>
    <property type="molecule type" value="Genomic_DNA"/>
</dbReference>
<feature type="region of interest" description="Disordered" evidence="1">
    <location>
        <begin position="51"/>
        <end position="78"/>
    </location>
</feature>
<accession>A0A226E5K4</accession>
<name>A0A226E5K4_FOLCA</name>
<keyword evidence="2" id="KW-0472">Membrane</keyword>
<feature type="chain" id="PRO_5012330259" evidence="3">
    <location>
        <begin position="17"/>
        <end position="312"/>
    </location>
</feature>
<feature type="transmembrane region" description="Helical" evidence="2">
    <location>
        <begin position="85"/>
        <end position="107"/>
    </location>
</feature>
<comment type="caution">
    <text evidence="4">The sequence shown here is derived from an EMBL/GenBank/DDBJ whole genome shotgun (WGS) entry which is preliminary data.</text>
</comment>
<proteinExistence type="predicted"/>
<evidence type="ECO:0000313" key="5">
    <source>
        <dbReference type="Proteomes" id="UP000198287"/>
    </source>
</evidence>
<gene>
    <name evidence="4" type="ORF">Fcan01_12829</name>
</gene>
<dbReference type="Proteomes" id="UP000198287">
    <property type="component" value="Unassembled WGS sequence"/>
</dbReference>
<keyword evidence="2" id="KW-0812">Transmembrane</keyword>
<protein>
    <submittedName>
        <fullName evidence="4">Uncharacterized protein</fullName>
    </submittedName>
</protein>
<keyword evidence="2" id="KW-1133">Transmembrane helix</keyword>